<dbReference type="EMBL" id="DS178283">
    <property type="protein sequence ID" value="EFP82605.1"/>
    <property type="molecule type" value="Genomic_DNA"/>
</dbReference>
<reference evidence="3" key="2">
    <citation type="journal article" date="2011" name="Proc. Natl. Acad. Sci. U.S.A.">
        <title>Obligate biotrophy features unraveled by the genomic analysis of rust fungi.</title>
        <authorList>
            <person name="Duplessis S."/>
            <person name="Cuomo C.A."/>
            <person name="Lin Y.-C."/>
            <person name="Aerts A."/>
            <person name="Tisserant E."/>
            <person name="Veneault-Fourrey C."/>
            <person name="Joly D.L."/>
            <person name="Hacquard S."/>
            <person name="Amselem J."/>
            <person name="Cantarel B.L."/>
            <person name="Chiu R."/>
            <person name="Coutinho P.M."/>
            <person name="Feau N."/>
            <person name="Field M."/>
            <person name="Frey P."/>
            <person name="Gelhaye E."/>
            <person name="Goldberg J."/>
            <person name="Grabherr M.G."/>
            <person name="Kodira C.D."/>
            <person name="Kohler A."/>
            <person name="Kuees U."/>
            <person name="Lindquist E.A."/>
            <person name="Lucas S.M."/>
            <person name="Mago R."/>
            <person name="Mauceli E."/>
            <person name="Morin E."/>
            <person name="Murat C."/>
            <person name="Pangilinan J.L."/>
            <person name="Park R."/>
            <person name="Pearson M."/>
            <person name="Quesneville H."/>
            <person name="Rouhier N."/>
            <person name="Sakthikumar S."/>
            <person name="Salamov A.A."/>
            <person name="Schmutz J."/>
            <person name="Selles B."/>
            <person name="Shapiro H."/>
            <person name="Tanguay P."/>
            <person name="Tuskan G.A."/>
            <person name="Henrissat B."/>
            <person name="Van de Peer Y."/>
            <person name="Rouze P."/>
            <person name="Ellis J.G."/>
            <person name="Dodds P.N."/>
            <person name="Schein J.E."/>
            <person name="Zhong S."/>
            <person name="Hamelin R.C."/>
            <person name="Grigoriev I.V."/>
            <person name="Szabo L.J."/>
            <person name="Martin F."/>
        </authorList>
    </citation>
    <scope>NUCLEOTIDE SEQUENCE [LARGE SCALE GENOMIC DNA]</scope>
    <source>
        <strain evidence="3">CRL 75-36-700-3 / race SCCL</strain>
    </source>
</reference>
<dbReference type="Proteomes" id="UP000008783">
    <property type="component" value="Unassembled WGS sequence"/>
</dbReference>
<evidence type="ECO:0000313" key="2">
    <source>
        <dbReference type="EMBL" id="EFP82605.1"/>
    </source>
</evidence>
<dbReference type="InParanoid" id="E3KE63"/>
<feature type="chain" id="PRO_5003172567" evidence="1">
    <location>
        <begin position="29"/>
        <end position="191"/>
    </location>
</feature>
<organism evidence="2 3">
    <name type="scientific">Puccinia graminis f. sp. tritici (strain CRL 75-36-700-3 / race SCCL)</name>
    <name type="common">Black stem rust fungus</name>
    <dbReference type="NCBI Taxonomy" id="418459"/>
    <lineage>
        <taxon>Eukaryota</taxon>
        <taxon>Fungi</taxon>
        <taxon>Dikarya</taxon>
        <taxon>Basidiomycota</taxon>
        <taxon>Pucciniomycotina</taxon>
        <taxon>Pucciniomycetes</taxon>
        <taxon>Pucciniales</taxon>
        <taxon>Pucciniaceae</taxon>
        <taxon>Puccinia</taxon>
    </lineage>
</organism>
<gene>
    <name evidence="2" type="ORF">PGTG_08801</name>
</gene>
<dbReference type="HOGENOM" id="CLU_1422042_0_0_1"/>
<dbReference type="KEGG" id="pgr:PGTG_08801"/>
<evidence type="ECO:0000256" key="1">
    <source>
        <dbReference type="SAM" id="SignalP"/>
    </source>
</evidence>
<accession>E3KE63</accession>
<dbReference type="VEuPathDB" id="FungiDB:PGTG_08801"/>
<protein>
    <submittedName>
        <fullName evidence="2">Uncharacterized protein</fullName>
    </submittedName>
</protein>
<reference key="1">
    <citation type="submission" date="2007-01" db="EMBL/GenBank/DDBJ databases">
        <title>The Genome Sequence of Puccinia graminis f. sp. tritici Strain CRL 75-36-700-3.</title>
        <authorList>
            <consortium name="The Broad Institute Genome Sequencing Platform"/>
            <person name="Birren B."/>
            <person name="Lander E."/>
            <person name="Galagan J."/>
            <person name="Nusbaum C."/>
            <person name="Devon K."/>
            <person name="Cuomo C."/>
            <person name="Jaffe D."/>
            <person name="Butler J."/>
            <person name="Alvarez P."/>
            <person name="Gnerre S."/>
            <person name="Grabherr M."/>
            <person name="Mauceli E."/>
            <person name="Brockman W."/>
            <person name="Young S."/>
            <person name="LaButti K."/>
            <person name="Sykes S."/>
            <person name="DeCaprio D."/>
            <person name="Crawford M."/>
            <person name="Koehrsen M."/>
            <person name="Engels R."/>
            <person name="Montgomery P."/>
            <person name="Pearson M."/>
            <person name="Howarth C."/>
            <person name="Larson L."/>
            <person name="White J."/>
            <person name="Zeng Q."/>
            <person name="Kodira C."/>
            <person name="Yandava C."/>
            <person name="Alvarado L."/>
            <person name="O'Leary S."/>
            <person name="Szabo L."/>
            <person name="Dean R."/>
            <person name="Schein J."/>
        </authorList>
    </citation>
    <scope>NUCLEOTIDE SEQUENCE</scope>
    <source>
        <strain>CRL 75-36-700-3</strain>
    </source>
</reference>
<keyword evidence="1" id="KW-0732">Signal</keyword>
<feature type="signal peptide" evidence="1">
    <location>
        <begin position="1"/>
        <end position="28"/>
    </location>
</feature>
<dbReference type="GeneID" id="10529988"/>
<dbReference type="OrthoDB" id="10347828at2759"/>
<evidence type="ECO:0000313" key="3">
    <source>
        <dbReference type="Proteomes" id="UP000008783"/>
    </source>
</evidence>
<dbReference type="RefSeq" id="XP_003327024.1">
    <property type="nucleotide sequence ID" value="XM_003326976.1"/>
</dbReference>
<dbReference type="AlphaFoldDB" id="E3KE63"/>
<proteinExistence type="predicted"/>
<sequence length="191" mass="20869">MHLSKPWTQATLVTTALVAILGFQLSQAMSPCEKIRLGIKIGKHIPLEANVNSKELIAIMEEAVSKNPDLMHNTDQFSARLKEECAKLGDASCPACGHGQTSIGKGNKVKKIQSSTMKLSKPWSQAKLVTTSLVAILGFQLSPAMTPCQQLRLGWEIVKHIPLESKANFHSKELSTIMTEADSKSLELLHN</sequence>
<name>E3KE63_PUCGT</name>
<keyword evidence="3" id="KW-1185">Reference proteome</keyword>